<evidence type="ECO:0000313" key="1">
    <source>
        <dbReference type="EMBL" id="KIY51431.1"/>
    </source>
</evidence>
<dbReference type="Proteomes" id="UP000054144">
    <property type="component" value="Unassembled WGS sequence"/>
</dbReference>
<proteinExistence type="predicted"/>
<sequence>MAGEDAPEGFQFVAVQLLQSGSIVYELGTEADAQWLKQDAVLTAFMQQYGGDYSHQPREYPIMVRFLPTQMEIENSAVLRDVEKNNRLRPGEILHARWVKAIARRRENQAVANAAFYLATPEAANKAI</sequence>
<reference evidence="1 2" key="1">
    <citation type="journal article" date="2015" name="Fungal Genet. Biol.">
        <title>Evolution of novel wood decay mechanisms in Agaricales revealed by the genome sequences of Fistulina hepatica and Cylindrobasidium torrendii.</title>
        <authorList>
            <person name="Floudas D."/>
            <person name="Held B.W."/>
            <person name="Riley R."/>
            <person name="Nagy L.G."/>
            <person name="Koehler G."/>
            <person name="Ransdell A.S."/>
            <person name="Younus H."/>
            <person name="Chow J."/>
            <person name="Chiniquy J."/>
            <person name="Lipzen A."/>
            <person name="Tritt A."/>
            <person name="Sun H."/>
            <person name="Haridas S."/>
            <person name="LaButti K."/>
            <person name="Ohm R.A."/>
            <person name="Kues U."/>
            <person name="Blanchette R.A."/>
            <person name="Grigoriev I.V."/>
            <person name="Minto R.E."/>
            <person name="Hibbett D.S."/>
        </authorList>
    </citation>
    <scope>NUCLEOTIDE SEQUENCE [LARGE SCALE GENOMIC DNA]</scope>
    <source>
        <strain evidence="1 2">ATCC 64428</strain>
    </source>
</reference>
<name>A0A0D7AJF2_9AGAR</name>
<dbReference type="AlphaFoldDB" id="A0A0D7AJF2"/>
<evidence type="ECO:0000313" key="2">
    <source>
        <dbReference type="Proteomes" id="UP000054144"/>
    </source>
</evidence>
<gene>
    <name evidence="1" type="ORF">FISHEDRAFT_37101</name>
</gene>
<dbReference type="OrthoDB" id="2800503at2759"/>
<accession>A0A0D7AJF2</accession>
<keyword evidence="2" id="KW-1185">Reference proteome</keyword>
<protein>
    <submittedName>
        <fullName evidence="1">Uncharacterized protein</fullName>
    </submittedName>
</protein>
<organism evidence="1 2">
    <name type="scientific">Fistulina hepatica ATCC 64428</name>
    <dbReference type="NCBI Taxonomy" id="1128425"/>
    <lineage>
        <taxon>Eukaryota</taxon>
        <taxon>Fungi</taxon>
        <taxon>Dikarya</taxon>
        <taxon>Basidiomycota</taxon>
        <taxon>Agaricomycotina</taxon>
        <taxon>Agaricomycetes</taxon>
        <taxon>Agaricomycetidae</taxon>
        <taxon>Agaricales</taxon>
        <taxon>Fistulinaceae</taxon>
        <taxon>Fistulina</taxon>
    </lineage>
</organism>
<feature type="non-terminal residue" evidence="1">
    <location>
        <position position="128"/>
    </location>
</feature>
<dbReference type="EMBL" id="KN881653">
    <property type="protein sequence ID" value="KIY51431.1"/>
    <property type="molecule type" value="Genomic_DNA"/>
</dbReference>